<dbReference type="RefSeq" id="WP_024525519.1">
    <property type="nucleotide sequence ID" value="NZ_CP015398.1"/>
</dbReference>
<dbReference type="AlphaFoldDB" id="A0A2A3TTJ3"/>
<proteinExistence type="predicted"/>
<accession>A0A2A3TTJ3</accession>
<dbReference type="Pfam" id="PF10978">
    <property type="entry name" value="DUF2785"/>
    <property type="match status" value="1"/>
</dbReference>
<dbReference type="Proteomes" id="UP000217918">
    <property type="component" value="Unassembled WGS sequence"/>
</dbReference>
<sequence length="323" mass="36744">MDEQLEQLMRQLSGLNEQVRNGAVYQSLGTRLGKLMDGIQRRRRTAVVLPDDQDGVKDVLAELRHQLEQNVPVTLTHEKLTLLTAHLSSTDMALRYQGINFTLYDALQQDALDSAQMAFLLDELSRPDALFSHILEPANTAVFGRSARVAMLAVVLHFVTPDVQSHTPDLRRIVILAATYLCLETDTRGFVNQHGWAHAFTAITDLLTVLAGTEALPRADKLFLMMTLLERVKRLNTPLIYGENDRMAMYLSELANRHQLYADTLLLSLKQWRQQVALHRRPDTIAGWNRFFNRKRLLDSLRLQSELPASLQKYLNSTIDFLG</sequence>
<comment type="caution">
    <text evidence="1">The sequence shown here is derived from an EMBL/GenBank/DDBJ whole genome shotgun (WGS) entry which is preliminary data.</text>
</comment>
<name>A0A2A3TTJ3_LEVBR</name>
<gene>
    <name evidence="1" type="ORF">CNR29_04315</name>
</gene>
<reference evidence="1 2" key="1">
    <citation type="submission" date="2017-09" db="EMBL/GenBank/DDBJ databases">
        <title>Genome sequence of Lactobacillus brevis D7.</title>
        <authorList>
            <person name="Kwon M.-S."/>
            <person name="Lim S.K."/>
            <person name="Choi H.-J."/>
        </authorList>
    </citation>
    <scope>NUCLEOTIDE SEQUENCE [LARGE SCALE GENOMIC DNA]</scope>
    <source>
        <strain evidence="1 2">D7</strain>
    </source>
</reference>
<dbReference type="InterPro" id="IPR021247">
    <property type="entry name" value="DUF2785"/>
</dbReference>
<evidence type="ECO:0000313" key="2">
    <source>
        <dbReference type="Proteomes" id="UP000217918"/>
    </source>
</evidence>
<protein>
    <submittedName>
        <fullName evidence="1">DUF2785 domain-containing protein</fullName>
    </submittedName>
</protein>
<organism evidence="1 2">
    <name type="scientific">Levilactobacillus brevis</name>
    <name type="common">Lactobacillus brevis</name>
    <dbReference type="NCBI Taxonomy" id="1580"/>
    <lineage>
        <taxon>Bacteria</taxon>
        <taxon>Bacillati</taxon>
        <taxon>Bacillota</taxon>
        <taxon>Bacilli</taxon>
        <taxon>Lactobacillales</taxon>
        <taxon>Lactobacillaceae</taxon>
        <taxon>Levilactobacillus</taxon>
    </lineage>
</organism>
<dbReference type="EMBL" id="NVYO01000001">
    <property type="protein sequence ID" value="PBQ23283.1"/>
    <property type="molecule type" value="Genomic_DNA"/>
</dbReference>
<evidence type="ECO:0000313" key="1">
    <source>
        <dbReference type="EMBL" id="PBQ23283.1"/>
    </source>
</evidence>